<evidence type="ECO:0000259" key="18">
    <source>
        <dbReference type="PROSITE" id="PS50109"/>
    </source>
</evidence>
<evidence type="ECO:0000256" key="9">
    <source>
        <dbReference type="ARBA" id="ARBA00022777"/>
    </source>
</evidence>
<keyword evidence="6" id="KW-0808">Transferase</keyword>
<dbReference type="InterPro" id="IPR036890">
    <property type="entry name" value="HATPase_C_sf"/>
</dbReference>
<dbReference type="PROSITE" id="PS50894">
    <property type="entry name" value="HPT"/>
    <property type="match status" value="1"/>
</dbReference>
<feature type="domain" description="HPt" evidence="21">
    <location>
        <begin position="814"/>
        <end position="910"/>
    </location>
</feature>
<name>A0A7Y6RC21_9GAMM</name>
<dbReference type="Pfam" id="PF00072">
    <property type="entry name" value="Response_reg"/>
    <property type="match status" value="1"/>
</dbReference>
<feature type="domain" description="Response regulatory" evidence="19">
    <location>
        <begin position="648"/>
        <end position="765"/>
    </location>
</feature>
<dbReference type="Pfam" id="PF01627">
    <property type="entry name" value="Hpt"/>
    <property type="match status" value="1"/>
</dbReference>
<evidence type="ECO:0000256" key="2">
    <source>
        <dbReference type="ARBA" id="ARBA00004651"/>
    </source>
</evidence>
<dbReference type="InterPro" id="IPR003594">
    <property type="entry name" value="HATPase_dom"/>
</dbReference>
<feature type="domain" description="Histidine kinase" evidence="18">
    <location>
        <begin position="282"/>
        <end position="503"/>
    </location>
</feature>
<evidence type="ECO:0000256" key="6">
    <source>
        <dbReference type="ARBA" id="ARBA00022679"/>
    </source>
</evidence>
<feature type="domain" description="HAMP" evidence="20">
    <location>
        <begin position="183"/>
        <end position="235"/>
    </location>
</feature>
<keyword evidence="16" id="KW-0175">Coiled coil</keyword>
<comment type="catalytic activity">
    <reaction evidence="1">
        <text>ATP + protein L-histidine = ADP + protein N-phospho-L-histidine.</text>
        <dbReference type="EC" id="2.7.13.3"/>
    </reaction>
</comment>
<comment type="caution">
    <text evidence="22">The sequence shown here is derived from an EMBL/GenBank/DDBJ whole genome shotgun (WGS) entry which is preliminary data.</text>
</comment>
<keyword evidence="4" id="KW-1003">Cell membrane</keyword>
<dbReference type="Gene3D" id="6.10.340.10">
    <property type="match status" value="1"/>
</dbReference>
<dbReference type="GO" id="GO:0005886">
    <property type="term" value="C:plasma membrane"/>
    <property type="evidence" value="ECO:0007669"/>
    <property type="project" value="UniProtKB-SubCell"/>
</dbReference>
<dbReference type="InterPro" id="IPR036097">
    <property type="entry name" value="HisK_dim/P_sf"/>
</dbReference>
<dbReference type="RefSeq" id="WP_176303160.1">
    <property type="nucleotide sequence ID" value="NZ_JABWCV010000007.1"/>
</dbReference>
<keyword evidence="13 17" id="KW-0472">Membrane</keyword>
<dbReference type="InterPro" id="IPR036641">
    <property type="entry name" value="HPT_dom_sf"/>
</dbReference>
<dbReference type="GO" id="GO:0005524">
    <property type="term" value="F:ATP binding"/>
    <property type="evidence" value="ECO:0007669"/>
    <property type="project" value="UniProtKB-KW"/>
</dbReference>
<feature type="modified residue" description="4-aspartylphosphate" evidence="15">
    <location>
        <position position="697"/>
    </location>
</feature>
<evidence type="ECO:0000256" key="4">
    <source>
        <dbReference type="ARBA" id="ARBA00022475"/>
    </source>
</evidence>
<keyword evidence="5 15" id="KW-0597">Phosphoprotein</keyword>
<evidence type="ECO:0000259" key="19">
    <source>
        <dbReference type="PROSITE" id="PS50110"/>
    </source>
</evidence>
<dbReference type="AlphaFoldDB" id="A0A7Y6RC21"/>
<evidence type="ECO:0000256" key="14">
    <source>
        <dbReference type="PROSITE-ProRule" id="PRU00110"/>
    </source>
</evidence>
<dbReference type="InterPro" id="IPR004358">
    <property type="entry name" value="Sig_transdc_His_kin-like_C"/>
</dbReference>
<evidence type="ECO:0000259" key="20">
    <source>
        <dbReference type="PROSITE" id="PS50885"/>
    </source>
</evidence>
<dbReference type="PROSITE" id="PS50885">
    <property type="entry name" value="HAMP"/>
    <property type="match status" value="1"/>
</dbReference>
<evidence type="ECO:0000256" key="13">
    <source>
        <dbReference type="ARBA" id="ARBA00023136"/>
    </source>
</evidence>
<dbReference type="PANTHER" id="PTHR45339">
    <property type="entry name" value="HYBRID SIGNAL TRANSDUCTION HISTIDINE KINASE J"/>
    <property type="match status" value="1"/>
</dbReference>
<dbReference type="InterPro" id="IPR003660">
    <property type="entry name" value="HAMP_dom"/>
</dbReference>
<evidence type="ECO:0000256" key="3">
    <source>
        <dbReference type="ARBA" id="ARBA00012438"/>
    </source>
</evidence>
<evidence type="ECO:0000313" key="23">
    <source>
        <dbReference type="Proteomes" id="UP000589984"/>
    </source>
</evidence>
<evidence type="ECO:0000256" key="16">
    <source>
        <dbReference type="SAM" id="Coils"/>
    </source>
</evidence>
<sequence>MSLNTRLLFALLGFPLLVYAMMAVLLVIQSDTEARAAQQERLENAGELLLPSFADAVAQSDSQRLEALARQLLTMRGLRAVALFDAQGDRLLLLGNAAQPTLEAPASSQLLMEEEAWRLRLPLAVTQPNTSLVSAVSSSAGWLVIEMDTRALTLGRYKLIASLSLGGMLLGLLMFLIAFAISRYATRPIEEANQALYRLSRGDYRLHLMPSNAAELNHLTSHINTLAEHFQQAQRDMQTQIEQATSELQESMETIEEQNIKLDLAHRSALRANAVKSEFLANMSHEIRTPLNGIIGFCRLLGRSSLDTRQQEWLQHVHRACDNLLMLVNDVLDFSKLEANRLTLEEADIDIVALVDEVIGLHAPEAQRKQLHLVAMVYDDVPTPLSGDPLRIHQVLNNLIGNALKFTHEGDVIVRVMLDNQEGQHVVLNLSVSDTGIGLSDAHQKALFSAFSQAEPSHSREFGGSGLGLTICRQLIERMGGEIELESVLGQGTTFSFTLPLLAHKAIERPAEISLANPTICLYETHAPTRHVLEHLLQRWEAQPIAFDAPEPAQLLILGLEHSDYTPERHRYWQKVIDQTPCPVLILANGNSFDLPPLRLPQGGETLYKPFSRAQLVASLKQILLPAFVSDKKPGPLAALPASSQPVKLLIVDDNAPNRELLKNMLEDPALHITALESGHQALEFARTSNVDMVLMDIRMPGMDGVQTTQALRRLSSTWARCPIIAVTAHVLSSERQKWLAEGLDDVLIKPIDEAQLHQLLHRFLGITHQLADSNETPSSTSSSKTTIKSFSHTTPAKLPVVDLEIGARLAGGKEYLAREQLKRLIDSLDESEHHMRSAFAQQNLPMLLDWVHGLNGASRYCGAPELALLVETLETRLRTSGLDHVEGLLEDLYRAMARLKAHRPFLLRS</sequence>
<accession>A0A7Y6RC21</accession>
<dbReference type="PANTHER" id="PTHR45339:SF1">
    <property type="entry name" value="HYBRID SIGNAL TRANSDUCTION HISTIDINE KINASE J"/>
    <property type="match status" value="1"/>
</dbReference>
<gene>
    <name evidence="22" type="ORF">HUO07_08240</name>
</gene>
<dbReference type="Gene3D" id="1.10.287.130">
    <property type="match status" value="1"/>
</dbReference>
<reference evidence="22 23" key="1">
    <citation type="submission" date="2020-06" db="EMBL/GenBank/DDBJ databases">
        <title>Halomonas sp. QX-1 draft genome sequence.</title>
        <authorList>
            <person name="Qiu X."/>
        </authorList>
    </citation>
    <scope>NUCLEOTIDE SEQUENCE [LARGE SCALE GENOMIC DNA]</scope>
    <source>
        <strain evidence="22 23">QX-1</strain>
    </source>
</reference>
<evidence type="ECO:0000256" key="12">
    <source>
        <dbReference type="ARBA" id="ARBA00023012"/>
    </source>
</evidence>
<evidence type="ECO:0000256" key="5">
    <source>
        <dbReference type="ARBA" id="ARBA00022553"/>
    </source>
</evidence>
<dbReference type="SUPFAM" id="SSF47384">
    <property type="entry name" value="Homodimeric domain of signal transducing histidine kinase"/>
    <property type="match status" value="1"/>
</dbReference>
<dbReference type="EC" id="2.7.13.3" evidence="3"/>
<dbReference type="Gene3D" id="3.40.50.2300">
    <property type="match status" value="1"/>
</dbReference>
<keyword evidence="10" id="KW-0067">ATP-binding</keyword>
<dbReference type="Pfam" id="PF02518">
    <property type="entry name" value="HATPase_c"/>
    <property type="match status" value="1"/>
</dbReference>
<dbReference type="Pfam" id="PF00512">
    <property type="entry name" value="HisKA"/>
    <property type="match status" value="1"/>
</dbReference>
<dbReference type="InterPro" id="IPR008207">
    <property type="entry name" value="Sig_transdc_His_kin_Hpt_dom"/>
</dbReference>
<evidence type="ECO:0000256" key="11">
    <source>
        <dbReference type="ARBA" id="ARBA00022989"/>
    </source>
</evidence>
<evidence type="ECO:0000256" key="8">
    <source>
        <dbReference type="ARBA" id="ARBA00022741"/>
    </source>
</evidence>
<evidence type="ECO:0000256" key="15">
    <source>
        <dbReference type="PROSITE-ProRule" id="PRU00169"/>
    </source>
</evidence>
<proteinExistence type="predicted"/>
<evidence type="ECO:0000256" key="1">
    <source>
        <dbReference type="ARBA" id="ARBA00000085"/>
    </source>
</evidence>
<dbReference type="GO" id="GO:0000155">
    <property type="term" value="F:phosphorelay sensor kinase activity"/>
    <property type="evidence" value="ECO:0007669"/>
    <property type="project" value="InterPro"/>
</dbReference>
<dbReference type="Gene3D" id="1.20.120.160">
    <property type="entry name" value="HPT domain"/>
    <property type="match status" value="1"/>
</dbReference>
<feature type="transmembrane region" description="Helical" evidence="17">
    <location>
        <begin position="157"/>
        <end position="181"/>
    </location>
</feature>
<keyword evidence="12" id="KW-0902">Two-component regulatory system</keyword>
<dbReference type="SMART" id="SM00387">
    <property type="entry name" value="HATPase_c"/>
    <property type="match status" value="1"/>
</dbReference>
<dbReference type="SMART" id="SM00388">
    <property type="entry name" value="HisKA"/>
    <property type="match status" value="1"/>
</dbReference>
<dbReference type="CDD" id="cd17546">
    <property type="entry name" value="REC_hyHK_CKI1_RcsC-like"/>
    <property type="match status" value="1"/>
</dbReference>
<dbReference type="InterPro" id="IPR001789">
    <property type="entry name" value="Sig_transdc_resp-reg_receiver"/>
</dbReference>
<dbReference type="PROSITE" id="PS50110">
    <property type="entry name" value="RESPONSE_REGULATORY"/>
    <property type="match status" value="1"/>
</dbReference>
<dbReference type="FunFam" id="1.10.287.130:FF:000003">
    <property type="entry name" value="Histidine kinase"/>
    <property type="match status" value="1"/>
</dbReference>
<comment type="subcellular location">
    <subcellularLocation>
        <location evidence="2">Cell membrane</location>
        <topology evidence="2">Multi-pass membrane protein</topology>
    </subcellularLocation>
</comment>
<keyword evidence="9" id="KW-0418">Kinase</keyword>
<evidence type="ECO:0000256" key="10">
    <source>
        <dbReference type="ARBA" id="ARBA00022840"/>
    </source>
</evidence>
<dbReference type="FunFam" id="3.30.565.10:FF:000010">
    <property type="entry name" value="Sensor histidine kinase RcsC"/>
    <property type="match status" value="1"/>
</dbReference>
<dbReference type="Proteomes" id="UP000589984">
    <property type="component" value="Unassembled WGS sequence"/>
</dbReference>
<evidence type="ECO:0000256" key="7">
    <source>
        <dbReference type="ARBA" id="ARBA00022692"/>
    </source>
</evidence>
<feature type="modified residue" description="Phosphohistidine" evidence="14">
    <location>
        <position position="853"/>
    </location>
</feature>
<protein>
    <recommendedName>
        <fullName evidence="3">histidine kinase</fullName>
        <ecNumber evidence="3">2.7.13.3</ecNumber>
    </recommendedName>
</protein>
<dbReference type="SUPFAM" id="SSF52172">
    <property type="entry name" value="CheY-like"/>
    <property type="match status" value="1"/>
</dbReference>
<evidence type="ECO:0000313" key="22">
    <source>
        <dbReference type="EMBL" id="NVF14163.1"/>
    </source>
</evidence>
<dbReference type="Gene3D" id="3.30.565.10">
    <property type="entry name" value="Histidine kinase-like ATPase, C-terminal domain"/>
    <property type="match status" value="1"/>
</dbReference>
<keyword evidence="7 17" id="KW-0812">Transmembrane</keyword>
<dbReference type="SMART" id="SM00448">
    <property type="entry name" value="REC"/>
    <property type="match status" value="1"/>
</dbReference>
<keyword evidence="23" id="KW-1185">Reference proteome</keyword>
<dbReference type="InterPro" id="IPR005467">
    <property type="entry name" value="His_kinase_dom"/>
</dbReference>
<dbReference type="CDD" id="cd00082">
    <property type="entry name" value="HisKA"/>
    <property type="match status" value="1"/>
</dbReference>
<evidence type="ECO:0000256" key="17">
    <source>
        <dbReference type="SAM" id="Phobius"/>
    </source>
</evidence>
<dbReference type="SUPFAM" id="SSF55874">
    <property type="entry name" value="ATPase domain of HSP90 chaperone/DNA topoisomerase II/histidine kinase"/>
    <property type="match status" value="1"/>
</dbReference>
<dbReference type="SUPFAM" id="SSF47226">
    <property type="entry name" value="Histidine-containing phosphotransfer domain, HPT domain"/>
    <property type="match status" value="1"/>
</dbReference>
<dbReference type="CDD" id="cd16922">
    <property type="entry name" value="HATPase_EvgS-ArcB-TorS-like"/>
    <property type="match status" value="1"/>
</dbReference>
<dbReference type="PRINTS" id="PR00344">
    <property type="entry name" value="BCTRLSENSOR"/>
</dbReference>
<dbReference type="EMBL" id="JABWCV010000007">
    <property type="protein sequence ID" value="NVF14163.1"/>
    <property type="molecule type" value="Genomic_DNA"/>
</dbReference>
<organism evidence="22 23">
    <name type="scientific">Vreelandella maris</name>
    <dbReference type="NCBI Taxonomy" id="2729617"/>
    <lineage>
        <taxon>Bacteria</taxon>
        <taxon>Pseudomonadati</taxon>
        <taxon>Pseudomonadota</taxon>
        <taxon>Gammaproteobacteria</taxon>
        <taxon>Oceanospirillales</taxon>
        <taxon>Halomonadaceae</taxon>
        <taxon>Vreelandella</taxon>
    </lineage>
</organism>
<dbReference type="InterPro" id="IPR003661">
    <property type="entry name" value="HisK_dim/P_dom"/>
</dbReference>
<keyword evidence="11 17" id="KW-1133">Transmembrane helix</keyword>
<dbReference type="InterPro" id="IPR011006">
    <property type="entry name" value="CheY-like_superfamily"/>
</dbReference>
<evidence type="ECO:0000259" key="21">
    <source>
        <dbReference type="PROSITE" id="PS50894"/>
    </source>
</evidence>
<dbReference type="PROSITE" id="PS50109">
    <property type="entry name" value="HIS_KIN"/>
    <property type="match status" value="1"/>
</dbReference>
<feature type="coiled-coil region" evidence="16">
    <location>
        <begin position="227"/>
        <end position="261"/>
    </location>
</feature>
<keyword evidence="8" id="KW-0547">Nucleotide-binding</keyword>